<feature type="active site" evidence="4">
    <location>
        <position position="518"/>
    </location>
</feature>
<evidence type="ECO:0000313" key="7">
    <source>
        <dbReference type="EMBL" id="QUL99626.1"/>
    </source>
</evidence>
<dbReference type="GO" id="GO:0006355">
    <property type="term" value="P:regulation of DNA-templated transcription"/>
    <property type="evidence" value="ECO:0007669"/>
    <property type="project" value="InterPro"/>
</dbReference>
<dbReference type="EC" id="3.4.21.53" evidence="4"/>
<name>A0AAT9LE20_9FIRM</name>
<feature type="domain" description="Lon proteolytic" evidence="6">
    <location>
        <begin position="434"/>
        <end position="607"/>
    </location>
</feature>
<dbReference type="InterPro" id="IPR027065">
    <property type="entry name" value="Lon_Prtase"/>
</dbReference>
<feature type="domain" description="Sigma-54 factor interaction" evidence="5">
    <location>
        <begin position="153"/>
        <end position="423"/>
    </location>
</feature>
<evidence type="ECO:0000256" key="3">
    <source>
        <dbReference type="ARBA" id="ARBA00022825"/>
    </source>
</evidence>
<dbReference type="GO" id="GO:0006508">
    <property type="term" value="P:proteolysis"/>
    <property type="evidence" value="ECO:0007669"/>
    <property type="project" value="UniProtKB-KW"/>
</dbReference>
<dbReference type="InterPro" id="IPR014252">
    <property type="entry name" value="Spore_LonC"/>
</dbReference>
<dbReference type="Gene3D" id="3.30.230.10">
    <property type="match status" value="1"/>
</dbReference>
<dbReference type="PRINTS" id="PR00830">
    <property type="entry name" value="ENDOLAPTASE"/>
</dbReference>
<evidence type="ECO:0000256" key="1">
    <source>
        <dbReference type="ARBA" id="ARBA00022670"/>
    </source>
</evidence>
<dbReference type="SUPFAM" id="SSF54211">
    <property type="entry name" value="Ribosomal protein S5 domain 2-like"/>
    <property type="match status" value="1"/>
</dbReference>
<gene>
    <name evidence="7" type="primary">lonC</name>
    <name evidence="7" type="ORF">IMF26_07170</name>
</gene>
<proteinExistence type="inferred from homology"/>
<dbReference type="GO" id="GO:0005524">
    <property type="term" value="F:ATP binding"/>
    <property type="evidence" value="ECO:0007669"/>
    <property type="project" value="InterPro"/>
</dbReference>
<dbReference type="NCBIfam" id="TIGR02903">
    <property type="entry name" value="spore_lon_C"/>
    <property type="match status" value="1"/>
</dbReference>
<dbReference type="InterPro" id="IPR008269">
    <property type="entry name" value="Lon_proteolytic"/>
</dbReference>
<keyword evidence="2 4" id="KW-0378">Hydrolase</keyword>
<dbReference type="GO" id="GO:0004176">
    <property type="term" value="F:ATP-dependent peptidase activity"/>
    <property type="evidence" value="ECO:0007669"/>
    <property type="project" value="UniProtKB-UniRule"/>
</dbReference>
<organism evidence="7">
    <name type="scientific">Candidatus Fermentithermobacillus carboniphilus</name>
    <dbReference type="NCBI Taxonomy" id="3085328"/>
    <lineage>
        <taxon>Bacteria</taxon>
        <taxon>Bacillati</taxon>
        <taxon>Bacillota</taxon>
        <taxon>Candidatus Fermentithermobacillia</taxon>
        <taxon>Candidatus Fermentithermobacillales</taxon>
        <taxon>Candidatus Fermentithermobacillaceae</taxon>
        <taxon>Candidatus Fermentithermobacillus</taxon>
    </lineage>
</organism>
<dbReference type="GO" id="GO:0030163">
    <property type="term" value="P:protein catabolic process"/>
    <property type="evidence" value="ECO:0007669"/>
    <property type="project" value="InterPro"/>
</dbReference>
<protein>
    <recommendedName>
        <fullName evidence="4">endopeptidase La</fullName>
        <ecNumber evidence="4">3.4.21.53</ecNumber>
    </recommendedName>
</protein>
<dbReference type="InterPro" id="IPR002078">
    <property type="entry name" value="Sigma_54_int"/>
</dbReference>
<dbReference type="GO" id="GO:0004252">
    <property type="term" value="F:serine-type endopeptidase activity"/>
    <property type="evidence" value="ECO:0007669"/>
    <property type="project" value="UniProtKB-UniRule"/>
</dbReference>
<evidence type="ECO:0000256" key="2">
    <source>
        <dbReference type="ARBA" id="ARBA00022801"/>
    </source>
</evidence>
<reference evidence="7" key="2">
    <citation type="journal article" date="2023" name="Biology">
        <title>Prokaryotic Life Associated with Coal-Fire Gas Vents Revealed by Metagenomics.</title>
        <authorList>
            <person name="Kadnikov V.V."/>
            <person name="Mardanov A.V."/>
            <person name="Beletsky A.V."/>
            <person name="Karnachuk O.V."/>
            <person name="Ravin N.V."/>
        </authorList>
    </citation>
    <scope>NUCLEOTIDE SEQUENCE</scope>
    <source>
        <strain evidence="7">Bu02</strain>
    </source>
</reference>
<dbReference type="SUPFAM" id="SSF52540">
    <property type="entry name" value="P-loop containing nucleoside triphosphate hydrolases"/>
    <property type="match status" value="1"/>
</dbReference>
<evidence type="ECO:0000256" key="4">
    <source>
        <dbReference type="PROSITE-ProRule" id="PRU01122"/>
    </source>
</evidence>
<dbReference type="SMART" id="SM00382">
    <property type="entry name" value="AAA"/>
    <property type="match status" value="1"/>
</dbReference>
<dbReference type="AlphaFoldDB" id="A0AAT9LE20"/>
<dbReference type="Pfam" id="PF00004">
    <property type="entry name" value="AAA"/>
    <property type="match status" value="1"/>
</dbReference>
<comment type="similarity">
    <text evidence="4">Belongs to the peptidase S16 family.</text>
</comment>
<feature type="active site" evidence="4">
    <location>
        <position position="561"/>
    </location>
</feature>
<dbReference type="PROSITE" id="PS01046">
    <property type="entry name" value="LON_SER"/>
    <property type="match status" value="1"/>
</dbReference>
<evidence type="ECO:0000259" key="6">
    <source>
        <dbReference type="PROSITE" id="PS51786"/>
    </source>
</evidence>
<dbReference type="InterPro" id="IPR027417">
    <property type="entry name" value="P-loop_NTPase"/>
</dbReference>
<sequence length="615" mass="67332">MFGFLASIYGPEKLVLKAGKLGALSGMKSPDLLQQVIALQKVVYEDPTIQSSPAIEEIPAILEDCQDEIAEHIARQSIEQEIEERVSRKMQEKHEEYIQEIKREILLEDMGPETEETQKKMRELIKLERRTLSRSALKLLRPRSLKDIVGQDRAIQALLTKLASPYPQHVILYGPPGVGKTSAARLVLEAAKNMPFSPFSKDAPFIETDGATLRWDPREITNPLLGSVHDPIYQGARRDLAEGGIPEPKLGLVTMATGGVLFIDEIGEMDPLLQNKLLKVLEDKRVSFDSSYYDPDDPRVPQYVRHLFSHGAPADFVLVGATTRDPEEISPALRSRCAEVFFDALTPAHIVEIVKGAARRLRAKIPEEACRLIADHTIEGRKAVGLLADAYAVALHKAKKLPERGFLPISVEDVKEAIEAGRLLPSVTVKAKDAEEVGKTFGLGVLGYLGSVLEIEAVSFPAREPGKGTMRMNDTAGSMVKDSLFNAAAALRKIFDIDLSRWDVQVNIVGGAKIDGPSAGLAITLAIFSAVTGLPLRQDIAVTGEVSLRGQVKAIGGVYEKIYGAKQAGMNKIIVPLENAQGIKEVRGIDVVFVSDLKEALEHVCPRWREALSCA</sequence>
<dbReference type="InterPro" id="IPR003959">
    <property type="entry name" value="ATPase_AAA_core"/>
</dbReference>
<dbReference type="InterPro" id="IPR020568">
    <property type="entry name" value="Ribosomal_Su5_D2-typ_SF"/>
</dbReference>
<reference evidence="7" key="1">
    <citation type="submission" date="2020-10" db="EMBL/GenBank/DDBJ databases">
        <authorList>
            <person name="Kadnikov V."/>
            <person name="Beletsky A.V."/>
            <person name="Mardanov A.V."/>
            <person name="Karnachuk O.V."/>
            <person name="Ravin N.V."/>
        </authorList>
    </citation>
    <scope>NUCLEOTIDE SEQUENCE</scope>
    <source>
        <strain evidence="7">Bu02</strain>
    </source>
</reference>
<accession>A0AAT9LE20</accession>
<dbReference type="Gene3D" id="3.40.50.300">
    <property type="entry name" value="P-loop containing nucleotide triphosphate hydrolases"/>
    <property type="match status" value="2"/>
</dbReference>
<dbReference type="Pfam" id="PF05362">
    <property type="entry name" value="Lon_C"/>
    <property type="match status" value="1"/>
</dbReference>
<dbReference type="KEGG" id="fcz:IMF26_07170"/>
<dbReference type="InterPro" id="IPR003593">
    <property type="entry name" value="AAA+_ATPase"/>
</dbReference>
<dbReference type="InterPro" id="IPR008268">
    <property type="entry name" value="Peptidase_S16_AS"/>
</dbReference>
<keyword evidence="1 4" id="KW-0645">Protease</keyword>
<dbReference type="InterPro" id="IPR014721">
    <property type="entry name" value="Ribsml_uS5_D2-typ_fold_subgr"/>
</dbReference>
<evidence type="ECO:0000259" key="5">
    <source>
        <dbReference type="PROSITE" id="PS50045"/>
    </source>
</evidence>
<dbReference type="PANTHER" id="PTHR10046">
    <property type="entry name" value="ATP DEPENDENT LON PROTEASE FAMILY MEMBER"/>
    <property type="match status" value="1"/>
</dbReference>
<keyword evidence="3 4" id="KW-0720">Serine protease</keyword>
<dbReference type="EMBL" id="CP062796">
    <property type="protein sequence ID" value="QUL99626.1"/>
    <property type="molecule type" value="Genomic_DNA"/>
</dbReference>
<comment type="catalytic activity">
    <reaction evidence="4">
        <text>Hydrolysis of proteins in presence of ATP.</text>
        <dbReference type="EC" id="3.4.21.53"/>
    </reaction>
</comment>
<dbReference type="PROSITE" id="PS50045">
    <property type="entry name" value="SIGMA54_INTERACT_4"/>
    <property type="match status" value="1"/>
</dbReference>
<dbReference type="GO" id="GO:0016887">
    <property type="term" value="F:ATP hydrolysis activity"/>
    <property type="evidence" value="ECO:0007669"/>
    <property type="project" value="InterPro"/>
</dbReference>
<dbReference type="CDD" id="cd00009">
    <property type="entry name" value="AAA"/>
    <property type="match status" value="1"/>
</dbReference>
<dbReference type="PROSITE" id="PS51786">
    <property type="entry name" value="LON_PROTEOLYTIC"/>
    <property type="match status" value="1"/>
</dbReference>